<organism evidence="8">
    <name type="scientific">hydrothermal vent metagenome</name>
    <dbReference type="NCBI Taxonomy" id="652676"/>
    <lineage>
        <taxon>unclassified sequences</taxon>
        <taxon>metagenomes</taxon>
        <taxon>ecological metagenomes</taxon>
    </lineage>
</organism>
<dbReference type="SMART" id="SM00448">
    <property type="entry name" value="REC"/>
    <property type="match status" value="1"/>
</dbReference>
<dbReference type="Pfam" id="PF00072">
    <property type="entry name" value="Response_reg"/>
    <property type="match status" value="1"/>
</dbReference>
<proteinExistence type="predicted"/>
<evidence type="ECO:0000256" key="2">
    <source>
        <dbReference type="ARBA" id="ARBA00023012"/>
    </source>
</evidence>
<keyword evidence="5" id="KW-0804">Transcription</keyword>
<dbReference type="InterPro" id="IPR016032">
    <property type="entry name" value="Sig_transdc_resp-reg_C-effctor"/>
</dbReference>
<dbReference type="Pfam" id="PF00196">
    <property type="entry name" value="GerE"/>
    <property type="match status" value="1"/>
</dbReference>
<dbReference type="SUPFAM" id="SSF46894">
    <property type="entry name" value="C-terminal effector domain of the bipartite response regulators"/>
    <property type="match status" value="1"/>
</dbReference>
<evidence type="ECO:0000313" key="8">
    <source>
        <dbReference type="EMBL" id="VAX09111.1"/>
    </source>
</evidence>
<dbReference type="InterPro" id="IPR011006">
    <property type="entry name" value="CheY-like_superfamily"/>
</dbReference>
<dbReference type="SMART" id="SM00421">
    <property type="entry name" value="HTH_LUXR"/>
    <property type="match status" value="1"/>
</dbReference>
<evidence type="ECO:0000256" key="3">
    <source>
        <dbReference type="ARBA" id="ARBA00023015"/>
    </source>
</evidence>
<dbReference type="SUPFAM" id="SSF52172">
    <property type="entry name" value="CheY-like"/>
    <property type="match status" value="1"/>
</dbReference>
<dbReference type="EMBL" id="UOFX01000044">
    <property type="protein sequence ID" value="VAX09111.1"/>
    <property type="molecule type" value="Genomic_DNA"/>
</dbReference>
<dbReference type="PROSITE" id="PS50043">
    <property type="entry name" value="HTH_LUXR_2"/>
    <property type="match status" value="1"/>
</dbReference>
<dbReference type="InterPro" id="IPR000792">
    <property type="entry name" value="Tscrpt_reg_LuxR_C"/>
</dbReference>
<gene>
    <name evidence="8" type="ORF">MNBD_GAMMA26-2290</name>
</gene>
<evidence type="ECO:0000256" key="4">
    <source>
        <dbReference type="ARBA" id="ARBA00023125"/>
    </source>
</evidence>
<evidence type="ECO:0000259" key="6">
    <source>
        <dbReference type="PROSITE" id="PS50043"/>
    </source>
</evidence>
<dbReference type="PRINTS" id="PR00038">
    <property type="entry name" value="HTHLUXR"/>
</dbReference>
<dbReference type="PROSITE" id="PS00622">
    <property type="entry name" value="HTH_LUXR_1"/>
    <property type="match status" value="1"/>
</dbReference>
<dbReference type="PANTHER" id="PTHR43214">
    <property type="entry name" value="TWO-COMPONENT RESPONSE REGULATOR"/>
    <property type="match status" value="1"/>
</dbReference>
<dbReference type="InterPro" id="IPR001789">
    <property type="entry name" value="Sig_transdc_resp-reg_receiver"/>
</dbReference>
<accession>A0A3B1B4P4</accession>
<keyword evidence="3" id="KW-0805">Transcription regulation</keyword>
<dbReference type="GO" id="GO:0003677">
    <property type="term" value="F:DNA binding"/>
    <property type="evidence" value="ECO:0007669"/>
    <property type="project" value="UniProtKB-KW"/>
</dbReference>
<dbReference type="CDD" id="cd17535">
    <property type="entry name" value="REC_NarL-like"/>
    <property type="match status" value="1"/>
</dbReference>
<reference evidence="8" key="1">
    <citation type="submission" date="2018-06" db="EMBL/GenBank/DDBJ databases">
        <authorList>
            <person name="Zhirakovskaya E."/>
        </authorList>
    </citation>
    <scope>NUCLEOTIDE SEQUENCE</scope>
</reference>
<dbReference type="InterPro" id="IPR039420">
    <property type="entry name" value="WalR-like"/>
</dbReference>
<keyword evidence="2" id="KW-0902">Two-component regulatory system</keyword>
<dbReference type="Gene3D" id="3.40.50.2300">
    <property type="match status" value="1"/>
</dbReference>
<dbReference type="GO" id="GO:0006355">
    <property type="term" value="P:regulation of DNA-templated transcription"/>
    <property type="evidence" value="ECO:0007669"/>
    <property type="project" value="InterPro"/>
</dbReference>
<dbReference type="PROSITE" id="PS50110">
    <property type="entry name" value="RESPONSE_REGULATORY"/>
    <property type="match status" value="1"/>
</dbReference>
<protein>
    <submittedName>
        <fullName evidence="8">BarA-associated response regulator UvrY (= GacA = SirA)</fullName>
    </submittedName>
</protein>
<feature type="domain" description="Response regulatory" evidence="7">
    <location>
        <begin position="3"/>
        <end position="119"/>
    </location>
</feature>
<dbReference type="CDD" id="cd06170">
    <property type="entry name" value="LuxR_C_like"/>
    <property type="match status" value="1"/>
</dbReference>
<keyword evidence="4" id="KW-0238">DNA-binding</keyword>
<evidence type="ECO:0000256" key="1">
    <source>
        <dbReference type="ARBA" id="ARBA00022553"/>
    </source>
</evidence>
<evidence type="ECO:0000256" key="5">
    <source>
        <dbReference type="ARBA" id="ARBA00023163"/>
    </source>
</evidence>
<dbReference type="PANTHER" id="PTHR43214:SF3">
    <property type="entry name" value="RESPONSE REGULATOR UVRY"/>
    <property type="match status" value="1"/>
</dbReference>
<feature type="domain" description="HTH luxR-type" evidence="6">
    <location>
        <begin position="143"/>
        <end position="208"/>
    </location>
</feature>
<evidence type="ECO:0000259" key="7">
    <source>
        <dbReference type="PROSITE" id="PS50110"/>
    </source>
</evidence>
<keyword evidence="1" id="KW-0597">Phosphoprotein</keyword>
<dbReference type="GO" id="GO:0000160">
    <property type="term" value="P:phosphorelay signal transduction system"/>
    <property type="evidence" value="ECO:0007669"/>
    <property type="project" value="UniProtKB-KW"/>
</dbReference>
<dbReference type="InterPro" id="IPR058245">
    <property type="entry name" value="NreC/VraR/RcsB-like_REC"/>
</dbReference>
<sequence>MIRVLLVDDHELVRTGFRHILEETADVEVVGEASSAEEAAEMVKINPPDLVLMDVNMPGIGGIEGTRRVLRINPEVKIIALAVNFDSPFPNQLYEAGAIGYLTKGCPVEDMLKAIRLVAIGKPYISSKVSQQLALAQMIGLDVNMPFDKVSLREMQVLMMIIQGTKTQKISTSLCLSPKTVSTYRHRLYEKLEVETDVELAYLAIRHGLVEAHAYPVPTSLAS</sequence>
<name>A0A3B1B4P4_9ZZZZ</name>
<dbReference type="AlphaFoldDB" id="A0A3B1B4P4"/>